<dbReference type="Pfam" id="PF01826">
    <property type="entry name" value="TIL"/>
    <property type="match status" value="1"/>
</dbReference>
<keyword evidence="7" id="KW-1185">Reference proteome</keyword>
<dbReference type="InterPro" id="IPR002919">
    <property type="entry name" value="TIL_dom"/>
</dbReference>
<evidence type="ECO:0000256" key="4">
    <source>
        <dbReference type="ARBA" id="ARBA00023157"/>
    </source>
</evidence>
<evidence type="ECO:0000259" key="5">
    <source>
        <dbReference type="PROSITE" id="PS51233"/>
    </source>
</evidence>
<organism evidence="6 7">
    <name type="scientific">Mus spicilegus</name>
    <name type="common">Mound-building mouse</name>
    <dbReference type="NCBI Taxonomy" id="10103"/>
    <lineage>
        <taxon>Eukaryota</taxon>
        <taxon>Metazoa</taxon>
        <taxon>Chordata</taxon>
        <taxon>Craniata</taxon>
        <taxon>Vertebrata</taxon>
        <taxon>Euteleostomi</taxon>
        <taxon>Mammalia</taxon>
        <taxon>Eutheria</taxon>
        <taxon>Euarchontoglires</taxon>
        <taxon>Glires</taxon>
        <taxon>Rodentia</taxon>
        <taxon>Myomorpha</taxon>
        <taxon>Muroidea</taxon>
        <taxon>Muridae</taxon>
        <taxon>Murinae</taxon>
        <taxon>Mus</taxon>
        <taxon>Mus</taxon>
    </lineage>
</organism>
<proteinExistence type="predicted"/>
<feature type="domain" description="VWFD" evidence="5">
    <location>
        <begin position="361"/>
        <end position="535"/>
    </location>
</feature>
<dbReference type="Pfam" id="PF23244">
    <property type="entry name" value="VWF"/>
    <property type="match status" value="1"/>
</dbReference>
<dbReference type="GO" id="GO:0005576">
    <property type="term" value="C:extracellular region"/>
    <property type="evidence" value="ECO:0007669"/>
    <property type="project" value="UniProtKB-SubCell"/>
</dbReference>
<dbReference type="PROSITE" id="PS51233">
    <property type="entry name" value="VWFD"/>
    <property type="match status" value="3"/>
</dbReference>
<keyword evidence="3" id="KW-0677">Repeat</keyword>
<dbReference type="CDD" id="cd19941">
    <property type="entry name" value="TIL"/>
    <property type="match status" value="3"/>
</dbReference>
<dbReference type="SMART" id="SM00832">
    <property type="entry name" value="C8"/>
    <property type="match status" value="1"/>
</dbReference>
<feature type="domain" description="VWFD" evidence="5">
    <location>
        <begin position="818"/>
        <end position="992"/>
    </location>
</feature>
<sequence>EKASHVPEATPTYSEANEVAGEATMWGKDKYKALNGHIFSFESECTFTFCRDCAEPGGDFNIEIKKHKNGDIEEIKALIDDVGILVVRNSISVNEERVKVPFSNKMIHIKKQGNYYSLKTRRRILSLKWGKDKLSLILYSHYTTCGLCGNFDSVPELWNVMLQQTKVSIFPSALFYCSFLLYFNEMCFVLQYCDKIIETYFEKCSKVSPLSREYKNVCADEYCRKGGGKQTTCDTYSELARLCAYDGPGDYEHWRDDSAVACAKEQCPGKHIYKECGPSNPPTCSNVAPFQDSECVSGCTCPEGYLLDDIGEKGKCVLKEKCPCESNGKVYKPGKVREGPCGSRCTCQEAKWSCTEARCPGICKVEGSSFTTFDDNKFSHPGDCHFLANDEISISVEIHPCGNGQTGSCLTSVMVLQNSSSSSNRYVFNRDGIVTKDGVIIKGYYYSDDVQIFNSSSSYMQAEILSHIKLQIQLAPRMQLYVSLAPNTSTDTVGLCGSFNNKAEDDFMSSQNILESTAQAFANSWEMMPCSEGSPSSCVSIETEKFAESNCEILLSSSGPFAACHQTVNPKFYHEECKKYTCSCENGQDCLCTVLGNYVKACAEKEIYLVGWRDGLCEVSCPSGLVFNYKVKTCNSSCRSLSARDRSCDIEDIPVDGCTCPDGMYQNNEGNCVQKSECDCYVNDEIVQPGKSILIDDNKCVCQDGVLHCQTPLDLTIQNCSRGAEYIDCKDPKAQRRTERTCATRNIPDFEGDLPCKRGCYCPVGMVRNSKGICIHPDDCPCSFGDREYEQGSVTSVGCNECTCIKGSWNCTQNECQSTCHVYGEGHFRTFDGESYSFDGLCQYTFLEDYCGQENGTFRILIESVPCCENGLTCSRKVIVTFQDQNIILQDGKVTAVQTAESTDCRERSANLYSIHTVGLYLIVKLLNGIILIWDKYTKVSVILDPSWQNKVCGLCGNNNGDLKDDFTTRHSSVAAGTLEFANSWKTSQECSDTVTQSFPCDSNPYCKAWAEKRCEILRDDTFRDCHSMTAHLGPFHTALGVTAHMGPSHTALASLLTWVL</sequence>
<dbReference type="InterPro" id="IPR001007">
    <property type="entry name" value="VWF_dom"/>
</dbReference>
<evidence type="ECO:0000256" key="1">
    <source>
        <dbReference type="ARBA" id="ARBA00004613"/>
    </source>
</evidence>
<dbReference type="GeneTree" id="ENSGT00940000164528"/>
<dbReference type="InterPro" id="IPR001846">
    <property type="entry name" value="VWF_type-D"/>
</dbReference>
<evidence type="ECO:0000313" key="7">
    <source>
        <dbReference type="Proteomes" id="UP000694415"/>
    </source>
</evidence>
<dbReference type="Ensembl" id="ENSMSIT00000024174.1">
    <property type="protein sequence ID" value="ENSMSIP00000019139.1"/>
    <property type="gene ID" value="ENSMSIG00000016259.1"/>
</dbReference>
<protein>
    <recommendedName>
        <fullName evidence="5">VWFD domain-containing protein</fullName>
    </recommendedName>
</protein>
<dbReference type="Pfam" id="PF00094">
    <property type="entry name" value="VWD"/>
    <property type="match status" value="3"/>
</dbReference>
<dbReference type="InterPro" id="IPR036084">
    <property type="entry name" value="Ser_inhib-like_sf"/>
</dbReference>
<dbReference type="Gene3D" id="2.10.25.10">
    <property type="entry name" value="Laminin"/>
    <property type="match status" value="3"/>
</dbReference>
<feature type="domain" description="VWFD" evidence="5">
    <location>
        <begin position="21"/>
        <end position="188"/>
    </location>
</feature>
<dbReference type="SUPFAM" id="SSF57567">
    <property type="entry name" value="Serine protease inhibitors"/>
    <property type="match status" value="3"/>
</dbReference>
<accession>A0A8C6HAQ6</accession>
<dbReference type="PANTHER" id="PTHR47246:SF1">
    <property type="entry name" value="MUCIN-19"/>
    <property type="match status" value="1"/>
</dbReference>
<keyword evidence="2" id="KW-0964">Secreted</keyword>
<dbReference type="FunFam" id="2.10.25.10:FF:000153">
    <property type="entry name" value="MUC5B isoform 1"/>
    <property type="match status" value="1"/>
</dbReference>
<reference evidence="6" key="2">
    <citation type="submission" date="2025-09" db="UniProtKB">
        <authorList>
            <consortium name="Ensembl"/>
        </authorList>
    </citation>
    <scope>IDENTIFICATION</scope>
</reference>
<dbReference type="SMART" id="SM00216">
    <property type="entry name" value="VWD"/>
    <property type="match status" value="3"/>
</dbReference>
<dbReference type="Pfam" id="PF08742">
    <property type="entry name" value="C8"/>
    <property type="match status" value="2"/>
</dbReference>
<reference evidence="6" key="1">
    <citation type="submission" date="2025-08" db="UniProtKB">
        <authorList>
            <consortium name="Ensembl"/>
        </authorList>
    </citation>
    <scope>IDENTIFICATION</scope>
</reference>
<keyword evidence="4" id="KW-1015">Disulfide bond</keyword>
<dbReference type="Proteomes" id="UP000694415">
    <property type="component" value="Unplaced"/>
</dbReference>
<comment type="subcellular location">
    <subcellularLocation>
        <location evidence="1">Secreted</location>
    </subcellularLocation>
</comment>
<evidence type="ECO:0000256" key="3">
    <source>
        <dbReference type="ARBA" id="ARBA00022737"/>
    </source>
</evidence>
<dbReference type="SMART" id="SM00215">
    <property type="entry name" value="VWC_out"/>
    <property type="match status" value="2"/>
</dbReference>
<name>A0A8C6HAQ6_MUSSI</name>
<dbReference type="PANTHER" id="PTHR47246">
    <property type="entry name" value="MUCIN-19"/>
    <property type="match status" value="1"/>
</dbReference>
<evidence type="ECO:0000256" key="2">
    <source>
        <dbReference type="ARBA" id="ARBA00022525"/>
    </source>
</evidence>
<evidence type="ECO:0000313" key="6">
    <source>
        <dbReference type="Ensembl" id="ENSMSIP00000019139.1"/>
    </source>
</evidence>
<dbReference type="AlphaFoldDB" id="A0A8C6HAQ6"/>
<dbReference type="InterPro" id="IPR014853">
    <property type="entry name" value="VWF/SSPO/ZAN-like_Cys-rich_dom"/>
</dbReference>